<evidence type="ECO:0000313" key="1">
    <source>
        <dbReference type="EMBL" id="OIR10084.1"/>
    </source>
</evidence>
<dbReference type="AlphaFoldDB" id="A0A1J5T8F1"/>
<dbReference type="EMBL" id="MLJW01000024">
    <property type="protein sequence ID" value="OIR10084.1"/>
    <property type="molecule type" value="Genomic_DNA"/>
</dbReference>
<accession>A0A1J5T8F1</accession>
<organism evidence="1">
    <name type="scientific">mine drainage metagenome</name>
    <dbReference type="NCBI Taxonomy" id="410659"/>
    <lineage>
        <taxon>unclassified sequences</taxon>
        <taxon>metagenomes</taxon>
        <taxon>ecological metagenomes</taxon>
    </lineage>
</organism>
<protein>
    <submittedName>
        <fullName evidence="1">Uncharacterized protein</fullName>
    </submittedName>
</protein>
<name>A0A1J5T8F1_9ZZZZ</name>
<reference evidence="1" key="1">
    <citation type="submission" date="2016-10" db="EMBL/GenBank/DDBJ databases">
        <title>Sequence of Gallionella enrichment culture.</title>
        <authorList>
            <person name="Poehlein A."/>
            <person name="Muehling M."/>
            <person name="Daniel R."/>
        </authorList>
    </citation>
    <scope>NUCLEOTIDE SEQUENCE</scope>
</reference>
<gene>
    <name evidence="1" type="ORF">GALL_80120</name>
</gene>
<sequence>MRPAVKCQISESPWPLGNDIGNQSIFQDEDLVLQEKLALFQALDLQLIEGVSVC</sequence>
<proteinExistence type="predicted"/>
<comment type="caution">
    <text evidence="1">The sequence shown here is derived from an EMBL/GenBank/DDBJ whole genome shotgun (WGS) entry which is preliminary data.</text>
</comment>